<evidence type="ECO:0000313" key="2">
    <source>
        <dbReference type="Proteomes" id="UP000246018"/>
    </source>
</evidence>
<comment type="caution">
    <text evidence="1">The sequence shown here is derived from an EMBL/GenBank/DDBJ whole genome shotgun (WGS) entry which is preliminary data.</text>
</comment>
<dbReference type="Proteomes" id="UP000246018">
    <property type="component" value="Unassembled WGS sequence"/>
</dbReference>
<dbReference type="RefSeq" id="WP_116573708.1">
    <property type="nucleotide sequence ID" value="NZ_QDGZ01000008.1"/>
</dbReference>
<evidence type="ECO:0008006" key="3">
    <source>
        <dbReference type="Google" id="ProtNLM"/>
    </source>
</evidence>
<protein>
    <recommendedName>
        <fullName evidence="3">Bacteriocin-protection protein</fullName>
    </recommendedName>
</protein>
<organism evidence="1 2">
    <name type="scientific">Nocardioides gansuensis</name>
    <dbReference type="NCBI Taxonomy" id="2138300"/>
    <lineage>
        <taxon>Bacteria</taxon>
        <taxon>Bacillati</taxon>
        <taxon>Actinomycetota</taxon>
        <taxon>Actinomycetes</taxon>
        <taxon>Propionibacteriales</taxon>
        <taxon>Nocardioidaceae</taxon>
        <taxon>Nocardioides</taxon>
    </lineage>
</organism>
<proteinExistence type="predicted"/>
<dbReference type="AlphaFoldDB" id="A0A2T8F6U0"/>
<reference evidence="1 2" key="1">
    <citation type="submission" date="2018-04" db="EMBL/GenBank/DDBJ databases">
        <title>Genome of Nocardioides gansuensis WSJ-1.</title>
        <authorList>
            <person name="Wu S."/>
            <person name="Wang G."/>
        </authorList>
    </citation>
    <scope>NUCLEOTIDE SEQUENCE [LARGE SCALE GENOMIC DNA]</scope>
    <source>
        <strain evidence="1 2">WSJ-1</strain>
    </source>
</reference>
<gene>
    <name evidence="1" type="ORF">DDE18_18235</name>
</gene>
<name>A0A2T8F6U0_9ACTN</name>
<accession>A0A2T8F6U0</accession>
<evidence type="ECO:0000313" key="1">
    <source>
        <dbReference type="EMBL" id="PVG81426.1"/>
    </source>
</evidence>
<dbReference type="OrthoDB" id="9796999at2"/>
<sequence>MGVMDEAERVEPASAEEWGDWLAAHHADTRGVWLVNRRRAADQAFGYEESVLEALRFGWVDSTQRPLDDDRSMMWFAPRRPDSLWTRPNKERVARLQAEGRLEAAGLAAVEQARANGNWTLLDPVEDGIVPDDLAAALDALPGAREHWDAFPASAQKAALTWIVTAKKPETRAARVAQTAAKTAQGERPR</sequence>
<keyword evidence="2" id="KW-1185">Reference proteome</keyword>
<dbReference type="EMBL" id="QDGZ01000008">
    <property type="protein sequence ID" value="PVG81426.1"/>
    <property type="molecule type" value="Genomic_DNA"/>
</dbReference>
<dbReference type="Pfam" id="PF13376">
    <property type="entry name" value="OmdA"/>
    <property type="match status" value="1"/>
</dbReference>